<protein>
    <submittedName>
        <fullName evidence="1">Uncharacterized protein</fullName>
    </submittedName>
</protein>
<accession>A0A6C0I2D9</accession>
<dbReference type="AlphaFoldDB" id="A0A6C0I2D9"/>
<name>A0A6C0I2D9_9ZZZZ</name>
<dbReference type="EMBL" id="MN740071">
    <property type="protein sequence ID" value="QHT86547.1"/>
    <property type="molecule type" value="Genomic_DNA"/>
</dbReference>
<sequence>MSLDIVLHLEKAAIIALEEELKIKRGIVNTLELLIGERDSILKIKLAFDELLDGKIEQIQQMIRALALNVPIVNHIQLFEKIEIELKYFQSLLPLINRPILQIENILKKDIWSGYVQEYAILADNLSTAIDLKNSYCTSLNALKDTLYDIRDKVFLQICEGVCSESVCSESVCSEDEHIQVIMDTIELVCEGGHIKSQILIDSQLIEEMLIIMRTNLCNRRKFFNKIDVKCASDILFNILYFIVSNCRVYKYSTIIAIFRYFSEYMFILNMDKMAEIINYMSLILSRSRLNMTSKQVTDILDILLSKRKLIYEQLWKDKIVQNFKPELTDKYFYFKAMSTDLNIDYALYLSKKRYNALKSIDIREYNWYCRRSIPIIRRAIVDCANLPDVTIQQSMGIIVLFNSRFGRHIGSFLGNSGN</sequence>
<proteinExistence type="predicted"/>
<organism evidence="1">
    <name type="scientific">viral metagenome</name>
    <dbReference type="NCBI Taxonomy" id="1070528"/>
    <lineage>
        <taxon>unclassified sequences</taxon>
        <taxon>metagenomes</taxon>
        <taxon>organismal metagenomes</taxon>
    </lineage>
</organism>
<evidence type="ECO:0000313" key="1">
    <source>
        <dbReference type="EMBL" id="QHT86547.1"/>
    </source>
</evidence>
<reference evidence="1" key="1">
    <citation type="journal article" date="2020" name="Nature">
        <title>Giant virus diversity and host interactions through global metagenomics.</title>
        <authorList>
            <person name="Schulz F."/>
            <person name="Roux S."/>
            <person name="Paez-Espino D."/>
            <person name="Jungbluth S."/>
            <person name="Walsh D.A."/>
            <person name="Denef V.J."/>
            <person name="McMahon K.D."/>
            <person name="Konstantinidis K.T."/>
            <person name="Eloe-Fadrosh E.A."/>
            <person name="Kyrpides N.C."/>
            <person name="Woyke T."/>
        </authorList>
    </citation>
    <scope>NUCLEOTIDE SEQUENCE</scope>
    <source>
        <strain evidence="1">GVMAG-M-3300023184-186</strain>
    </source>
</reference>